<feature type="compositionally biased region" description="Basic and acidic residues" evidence="1">
    <location>
        <begin position="1"/>
        <end position="11"/>
    </location>
</feature>
<evidence type="ECO:0000313" key="2">
    <source>
        <dbReference type="EMBL" id="CAE7657114.1"/>
    </source>
</evidence>
<dbReference type="AlphaFoldDB" id="A0A812VUA3"/>
<accession>A0A812VUA3</accession>
<proteinExistence type="predicted"/>
<feature type="region of interest" description="Disordered" evidence="1">
    <location>
        <begin position="224"/>
        <end position="257"/>
    </location>
</feature>
<feature type="compositionally biased region" description="Basic residues" evidence="1">
    <location>
        <begin position="27"/>
        <end position="36"/>
    </location>
</feature>
<reference evidence="2" key="1">
    <citation type="submission" date="2021-02" db="EMBL/GenBank/DDBJ databases">
        <authorList>
            <person name="Dougan E. K."/>
            <person name="Rhodes N."/>
            <person name="Thang M."/>
            <person name="Chan C."/>
        </authorList>
    </citation>
    <scope>NUCLEOTIDE SEQUENCE</scope>
</reference>
<keyword evidence="3" id="KW-1185">Reference proteome</keyword>
<name>A0A812VUA3_SYMPI</name>
<dbReference type="EMBL" id="CAJNIZ010043316">
    <property type="protein sequence ID" value="CAE7657114.1"/>
    <property type="molecule type" value="Genomic_DNA"/>
</dbReference>
<evidence type="ECO:0000256" key="1">
    <source>
        <dbReference type="SAM" id="MobiDB-lite"/>
    </source>
</evidence>
<protein>
    <submittedName>
        <fullName evidence="2">Uncharacterized protein</fullName>
    </submittedName>
</protein>
<dbReference type="Proteomes" id="UP000649617">
    <property type="component" value="Unassembled WGS sequence"/>
</dbReference>
<comment type="caution">
    <text evidence="2">The sequence shown here is derived from an EMBL/GenBank/DDBJ whole genome shotgun (WGS) entry which is preliminary data.</text>
</comment>
<feature type="region of interest" description="Disordered" evidence="1">
    <location>
        <begin position="1"/>
        <end position="63"/>
    </location>
</feature>
<feature type="compositionally biased region" description="Polar residues" evidence="1">
    <location>
        <begin position="159"/>
        <end position="174"/>
    </location>
</feature>
<feature type="region of interest" description="Disordered" evidence="1">
    <location>
        <begin position="134"/>
        <end position="185"/>
    </location>
</feature>
<dbReference type="OrthoDB" id="424196at2759"/>
<organism evidence="2 3">
    <name type="scientific">Symbiodinium pilosum</name>
    <name type="common">Dinoflagellate</name>
    <dbReference type="NCBI Taxonomy" id="2952"/>
    <lineage>
        <taxon>Eukaryota</taxon>
        <taxon>Sar</taxon>
        <taxon>Alveolata</taxon>
        <taxon>Dinophyceae</taxon>
        <taxon>Suessiales</taxon>
        <taxon>Symbiodiniaceae</taxon>
        <taxon>Symbiodinium</taxon>
    </lineage>
</organism>
<sequence length="486" mass="52368">MLGEEKYKPEEPSADPTSSTDVAVVQKPRRLKKAATRARLEERSTSPRPPEADKEPTVPTTEVRPCDCCGEMRKTTNFSRGDETQWLCAACQLTNGGLAFGARQKQKRLNVTAALKPQPVFKRQNSDKLLRSKLSAASDDENSENASNAGRARRRGRCKTNNNDTGLASNSNSLAPPDADGGTPQRRAKLMRANTANLGGIDKRSNVSSEGSQALEAKELLTSVKEPKAGEHRKKVPDKPATAELSDGEGVKVPPLPQRTLPGGYTVGERAVTLISREAQNQTLLMELGQEGNIVGAVERRFGAEVDLRLLVQFPKGVCWWLSPFQISQPAQFGAARAAGIFGFSWGCRVKSLITLLNPPSQQPHQELWLGDEGTVVGPSVVKGKLAVRFDNGIGEWSIWPCLICKTEAYEEAVQEKILGFARGDRVRCLGQVFGSRSFDETRLAVADGEEGTIVGPGHASGKAIPCNSNNAFLPPCTVGGGCQGI</sequence>
<feature type="compositionally biased region" description="Basic and acidic residues" evidence="1">
    <location>
        <begin position="38"/>
        <end position="56"/>
    </location>
</feature>
<gene>
    <name evidence="2" type="ORF">SPIL2461_LOCUS17689</name>
</gene>
<evidence type="ECO:0000313" key="3">
    <source>
        <dbReference type="Proteomes" id="UP000649617"/>
    </source>
</evidence>